<dbReference type="Pfam" id="PF10280">
    <property type="entry name" value="Med11"/>
    <property type="match status" value="1"/>
</dbReference>
<gene>
    <name evidence="4" type="primary">MED11</name>
    <name evidence="6" type="ORF">F5X68DRAFT_216325</name>
</gene>
<comment type="function">
    <text evidence="4">Component of the Mediator complex, a coactivator involved in the regulated transcription of nearly all RNA polymerase II-dependent genes. Mediator functions as a bridge to convey information from gene-specific regulatory proteins to the basal RNA polymerase II transcription machinery. Mediator is recruited to promoters by direct interactions with regulatory proteins and serves as a scaffold for the assembly of a functional pre-initiation complex with RNA polymerase II and the general transcription factors.</text>
</comment>
<evidence type="ECO:0000313" key="6">
    <source>
        <dbReference type="EMBL" id="KAH6669174.1"/>
    </source>
</evidence>
<comment type="caution">
    <text evidence="6">The sequence shown here is derived from an EMBL/GenBank/DDBJ whole genome shotgun (WGS) entry which is preliminary data.</text>
</comment>
<protein>
    <recommendedName>
        <fullName evidence="4">Mediator of RNA polymerase II transcription subunit 11</fullName>
    </recommendedName>
    <alternativeName>
        <fullName evidence="4">Mediator complex subunit 11</fullName>
    </alternativeName>
</protein>
<feature type="compositionally biased region" description="Low complexity" evidence="5">
    <location>
        <begin position="111"/>
        <end position="121"/>
    </location>
</feature>
<dbReference type="EMBL" id="JAGSXJ010000032">
    <property type="protein sequence ID" value="KAH6669174.1"/>
    <property type="molecule type" value="Genomic_DNA"/>
</dbReference>
<keyword evidence="3 4" id="KW-0539">Nucleus</keyword>
<feature type="region of interest" description="Disordered" evidence="5">
    <location>
        <begin position="1"/>
        <end position="20"/>
    </location>
</feature>
<dbReference type="InterPro" id="IPR019404">
    <property type="entry name" value="Mediator_Med11"/>
</dbReference>
<dbReference type="AlphaFoldDB" id="A0A9P9A730"/>
<proteinExistence type="inferred from homology"/>
<evidence type="ECO:0000256" key="3">
    <source>
        <dbReference type="ARBA" id="ARBA00023242"/>
    </source>
</evidence>
<keyword evidence="4" id="KW-0804">Transcription</keyword>
<evidence type="ECO:0000256" key="2">
    <source>
        <dbReference type="ARBA" id="ARBA00008186"/>
    </source>
</evidence>
<evidence type="ECO:0000256" key="1">
    <source>
        <dbReference type="ARBA" id="ARBA00004123"/>
    </source>
</evidence>
<keyword evidence="7" id="KW-1185">Reference proteome</keyword>
<dbReference type="GO" id="GO:0016592">
    <property type="term" value="C:mediator complex"/>
    <property type="evidence" value="ECO:0007669"/>
    <property type="project" value="InterPro"/>
</dbReference>
<comment type="subunit">
    <text evidence="4">Component of the Mediator complex.</text>
</comment>
<evidence type="ECO:0000313" key="7">
    <source>
        <dbReference type="Proteomes" id="UP000770015"/>
    </source>
</evidence>
<name>A0A9P9A730_9PEZI</name>
<evidence type="ECO:0000256" key="5">
    <source>
        <dbReference type="SAM" id="MobiDB-lite"/>
    </source>
</evidence>
<accession>A0A9P9A730</accession>
<reference evidence="6" key="1">
    <citation type="journal article" date="2021" name="Nat. Commun.">
        <title>Genetic determinants of endophytism in the Arabidopsis root mycobiome.</title>
        <authorList>
            <person name="Mesny F."/>
            <person name="Miyauchi S."/>
            <person name="Thiergart T."/>
            <person name="Pickel B."/>
            <person name="Atanasova L."/>
            <person name="Karlsson M."/>
            <person name="Huettel B."/>
            <person name="Barry K.W."/>
            <person name="Haridas S."/>
            <person name="Chen C."/>
            <person name="Bauer D."/>
            <person name="Andreopoulos W."/>
            <person name="Pangilinan J."/>
            <person name="LaButti K."/>
            <person name="Riley R."/>
            <person name="Lipzen A."/>
            <person name="Clum A."/>
            <person name="Drula E."/>
            <person name="Henrissat B."/>
            <person name="Kohler A."/>
            <person name="Grigoriev I.V."/>
            <person name="Martin F.M."/>
            <person name="Hacquard S."/>
        </authorList>
    </citation>
    <scope>NUCLEOTIDE SEQUENCE</scope>
    <source>
        <strain evidence="6">MPI-SDFR-AT-0117</strain>
    </source>
</reference>
<feature type="compositionally biased region" description="Polar residues" evidence="5">
    <location>
        <begin position="122"/>
        <end position="134"/>
    </location>
</feature>
<dbReference type="Proteomes" id="UP000770015">
    <property type="component" value="Unassembled WGS sequence"/>
</dbReference>
<sequence length="207" mass="22074">MADEDKPMGNTTDQPETIQPFEPFTLEERISQLCEIDKNIVLLMSHTAQALGALGPQPASVTQPSQLQTFKSSMDGLLETLHDVDVHMKRQILGLEEAGIIRLSQRANPDAPAGGASASSSQRTGALTASQSGPGAQPRAEVAAVRASLEPNGVGSIGALDVGWLNSRNSKVERDMEAELWAGMKHSLEDYEKAQRDGSKKPDAQGS</sequence>
<organism evidence="6 7">
    <name type="scientific">Plectosphaerella plurivora</name>
    <dbReference type="NCBI Taxonomy" id="936078"/>
    <lineage>
        <taxon>Eukaryota</taxon>
        <taxon>Fungi</taxon>
        <taxon>Dikarya</taxon>
        <taxon>Ascomycota</taxon>
        <taxon>Pezizomycotina</taxon>
        <taxon>Sordariomycetes</taxon>
        <taxon>Hypocreomycetidae</taxon>
        <taxon>Glomerellales</taxon>
        <taxon>Plectosphaerellaceae</taxon>
        <taxon>Plectosphaerella</taxon>
    </lineage>
</organism>
<comment type="subcellular location">
    <subcellularLocation>
        <location evidence="1 4">Nucleus</location>
    </subcellularLocation>
</comment>
<dbReference type="Gene3D" id="1.10.287.3490">
    <property type="match status" value="1"/>
</dbReference>
<dbReference type="OrthoDB" id="5418434at2759"/>
<feature type="region of interest" description="Disordered" evidence="5">
    <location>
        <begin position="107"/>
        <end position="140"/>
    </location>
</feature>
<dbReference type="GO" id="GO:0003712">
    <property type="term" value="F:transcription coregulator activity"/>
    <property type="evidence" value="ECO:0007669"/>
    <property type="project" value="InterPro"/>
</dbReference>
<keyword evidence="4" id="KW-0805">Transcription regulation</keyword>
<evidence type="ECO:0000256" key="4">
    <source>
        <dbReference type="RuleBase" id="RU364147"/>
    </source>
</evidence>
<dbReference type="GO" id="GO:0006357">
    <property type="term" value="P:regulation of transcription by RNA polymerase II"/>
    <property type="evidence" value="ECO:0007669"/>
    <property type="project" value="InterPro"/>
</dbReference>
<comment type="similarity">
    <text evidence="2 4">Belongs to the Mediator complex subunit 11 family.</text>
</comment>
<keyword evidence="4" id="KW-0010">Activator</keyword>